<evidence type="ECO:0000256" key="1">
    <source>
        <dbReference type="SAM" id="MobiDB-lite"/>
    </source>
</evidence>
<evidence type="ECO:0000256" key="2">
    <source>
        <dbReference type="SAM" id="Phobius"/>
    </source>
</evidence>
<name>A0ABP1QG13_9HEXA</name>
<feature type="transmembrane region" description="Helical" evidence="2">
    <location>
        <begin position="190"/>
        <end position="212"/>
    </location>
</feature>
<evidence type="ECO:0000313" key="3">
    <source>
        <dbReference type="EMBL" id="CAL8102055.1"/>
    </source>
</evidence>
<gene>
    <name evidence="3" type="ORF">ODALV1_LOCUS11033</name>
</gene>
<feature type="region of interest" description="Disordered" evidence="1">
    <location>
        <begin position="307"/>
        <end position="327"/>
    </location>
</feature>
<proteinExistence type="predicted"/>
<dbReference type="Proteomes" id="UP001642540">
    <property type="component" value="Unassembled WGS sequence"/>
</dbReference>
<organism evidence="3 4">
    <name type="scientific">Orchesella dallaii</name>
    <dbReference type="NCBI Taxonomy" id="48710"/>
    <lineage>
        <taxon>Eukaryota</taxon>
        <taxon>Metazoa</taxon>
        <taxon>Ecdysozoa</taxon>
        <taxon>Arthropoda</taxon>
        <taxon>Hexapoda</taxon>
        <taxon>Collembola</taxon>
        <taxon>Entomobryomorpha</taxon>
        <taxon>Entomobryoidea</taxon>
        <taxon>Orchesellidae</taxon>
        <taxon>Orchesellinae</taxon>
        <taxon>Orchesella</taxon>
    </lineage>
</organism>
<comment type="caution">
    <text evidence="3">The sequence shown here is derived from an EMBL/GenBank/DDBJ whole genome shotgun (WGS) entry which is preliminary data.</text>
</comment>
<feature type="transmembrane region" description="Helical" evidence="2">
    <location>
        <begin position="145"/>
        <end position="163"/>
    </location>
</feature>
<accession>A0ABP1QG13</accession>
<feature type="transmembrane region" description="Helical" evidence="2">
    <location>
        <begin position="50"/>
        <end position="74"/>
    </location>
</feature>
<evidence type="ECO:0008006" key="5">
    <source>
        <dbReference type="Google" id="ProtNLM"/>
    </source>
</evidence>
<dbReference type="EMBL" id="CAXLJM020000033">
    <property type="protein sequence ID" value="CAL8102055.1"/>
    <property type="molecule type" value="Genomic_DNA"/>
</dbReference>
<feature type="transmembrane region" description="Helical" evidence="2">
    <location>
        <begin position="393"/>
        <end position="411"/>
    </location>
</feature>
<evidence type="ECO:0000313" key="4">
    <source>
        <dbReference type="Proteomes" id="UP001642540"/>
    </source>
</evidence>
<reference evidence="3 4" key="1">
    <citation type="submission" date="2024-08" db="EMBL/GenBank/DDBJ databases">
        <authorList>
            <person name="Cucini C."/>
            <person name="Frati F."/>
        </authorList>
    </citation>
    <scope>NUCLEOTIDE SEQUENCE [LARGE SCALE GENOMIC DNA]</scope>
</reference>
<keyword evidence="2" id="KW-0812">Transmembrane</keyword>
<keyword evidence="4" id="KW-1185">Reference proteome</keyword>
<sequence length="482" mass="55645">MSYLSYGIAVSFINVQLIYQKFFDMPLCYDLKKDAMGVSPNWGRPWRMPLWYISNIGCTVAFIYCIFALTLFFINRDENSSFEEPTAYCFLMAVATQGIITWYTLEKDPQDFAYLSGQLIRLANARHVGWPSIHRLPTILEMFCYYFAFGFCTFPLGFVLLPFKRSYDPINRYFAHFFPYDFLRKLASGLIYGFFALLLSISCCVQILVGMICCYTVENIAEENYQLTQNILQDGDNDVKMSQAGKEPPLVKWLNQLIKISFEVLDKVTFGKWPFDGNKQQDSETKMEELQKPKSSSVTIIMVNTEEENTQEDSTSDSTMANSSLQTSSSRFKKLEHKFKKLRHLHNQLCILVPATNRVCEVWNPGTGLVGMVLAVISNFGMVKFSENMEIPIVAFLLFNEVLVIFLIGFFCKHALKPRMHTEEFIRSWKLGKIRLPKTERKQVSAMREVFYRMGPFFKVSSETKVSILETIQDYTIDSLLS</sequence>
<keyword evidence="2" id="KW-0472">Membrane</keyword>
<protein>
    <recommendedName>
        <fullName evidence="5">Odorant receptor</fullName>
    </recommendedName>
</protein>
<feature type="transmembrane region" description="Helical" evidence="2">
    <location>
        <begin position="86"/>
        <end position="105"/>
    </location>
</feature>
<feature type="compositionally biased region" description="Polar residues" evidence="1">
    <location>
        <begin position="316"/>
        <end position="327"/>
    </location>
</feature>
<keyword evidence="2" id="KW-1133">Transmembrane helix</keyword>